<comment type="caution">
    <text evidence="3">The sequence shown here is derived from an EMBL/GenBank/DDBJ whole genome shotgun (WGS) entry which is preliminary data.</text>
</comment>
<dbReference type="AlphaFoldDB" id="A0A7X6DLR5"/>
<dbReference type="CDD" id="cd00321">
    <property type="entry name" value="SO_family_Moco"/>
    <property type="match status" value="1"/>
</dbReference>
<dbReference type="GO" id="GO:0030234">
    <property type="term" value="F:enzyme regulator activity"/>
    <property type="evidence" value="ECO:0007669"/>
    <property type="project" value="InterPro"/>
</dbReference>
<dbReference type="RefSeq" id="WP_238339179.1">
    <property type="nucleotide sequence ID" value="NZ_VTOW01000001.1"/>
</dbReference>
<evidence type="ECO:0000313" key="3">
    <source>
        <dbReference type="EMBL" id="NKE69538.1"/>
    </source>
</evidence>
<accession>A0A7X6DLR5</accession>
<dbReference type="Proteomes" id="UP000534783">
    <property type="component" value="Unassembled WGS sequence"/>
</dbReference>
<dbReference type="SMART" id="SM00938">
    <property type="entry name" value="P-II"/>
    <property type="match status" value="1"/>
</dbReference>
<sequence length="381" mass="42609">MNLSRRLSVFKGVSMREGILPPKFADKFFRIDFDAMPLPILSLYPIPPSLALEEVTLDLAGLEQHPRLISWPMLHELPRVKLKVPFICQIFNWVEEVEWEGIRLVDLLDSFKIDTHPDGYFAFYSRDRVFFEGLSRDEARDPRVLLAYGLNGSPLPEVHGGPLRLVVPFLQGYKSVKWVHSIHAFRHDPVGIKRLLAQSPTGQLNEKWRGQYQIVPPAGKSGDPPPVRSEIAPLSTPPAAISPPEPPVHGRVDSVLKKKQPPRQATLKEVIAFVRPGKQLATRQALEAAGIYGYTTTTVLGRSRQRGLRFQSEKGEPVAIKFMPKQYFSIMIDAGRVPAVIAALMKANRTGKGAYGDGKIFIVDIDDAVRISTDERGEEAI</sequence>
<keyword evidence="4" id="KW-1185">Reference proteome</keyword>
<evidence type="ECO:0000256" key="1">
    <source>
        <dbReference type="SAM" id="MobiDB-lite"/>
    </source>
</evidence>
<evidence type="ECO:0000259" key="2">
    <source>
        <dbReference type="Pfam" id="PF00174"/>
    </source>
</evidence>
<dbReference type="InterPro" id="IPR015867">
    <property type="entry name" value="N-reg_PII/ATP_PRibTrfase_C"/>
</dbReference>
<dbReference type="InterPro" id="IPR011322">
    <property type="entry name" value="N-reg_PII-like_a/b"/>
</dbReference>
<dbReference type="SUPFAM" id="SSF56524">
    <property type="entry name" value="Oxidoreductase molybdopterin-binding domain"/>
    <property type="match status" value="1"/>
</dbReference>
<proteinExistence type="predicted"/>
<dbReference type="Gene3D" id="3.90.420.10">
    <property type="entry name" value="Oxidoreductase, molybdopterin-binding domain"/>
    <property type="match status" value="1"/>
</dbReference>
<feature type="region of interest" description="Disordered" evidence="1">
    <location>
        <begin position="236"/>
        <end position="259"/>
    </location>
</feature>
<dbReference type="GO" id="GO:0005829">
    <property type="term" value="C:cytosol"/>
    <property type="evidence" value="ECO:0007669"/>
    <property type="project" value="TreeGrafter"/>
</dbReference>
<reference evidence="3 4" key="1">
    <citation type="journal article" date="2020" name="Nature">
        <title>Bacterial chemolithoautotrophy via manganese oxidation.</title>
        <authorList>
            <person name="Yu H."/>
            <person name="Leadbetter J.R."/>
        </authorList>
    </citation>
    <scope>NUCLEOTIDE SEQUENCE [LARGE SCALE GENOMIC DNA]</scope>
    <source>
        <strain evidence="3 4">Mn-1</strain>
    </source>
</reference>
<gene>
    <name evidence="3" type="ORF">MNODULE_02075</name>
</gene>
<protein>
    <submittedName>
        <fullName evidence="3">Molybdopterin-dependent oxidoreductase</fullName>
    </submittedName>
</protein>
<dbReference type="Pfam" id="PF00543">
    <property type="entry name" value="P-II"/>
    <property type="match status" value="1"/>
</dbReference>
<dbReference type="InterPro" id="IPR036374">
    <property type="entry name" value="OxRdtase_Mopterin-bd_sf"/>
</dbReference>
<dbReference type="InterPro" id="IPR002187">
    <property type="entry name" value="N-reg_PII"/>
</dbReference>
<name>A0A7X6DLR5_9BACT</name>
<dbReference type="Gene3D" id="3.30.70.120">
    <property type="match status" value="1"/>
</dbReference>
<dbReference type="PANTHER" id="PTHR30115">
    <property type="entry name" value="NITROGEN REGULATORY PROTEIN P-II"/>
    <property type="match status" value="1"/>
</dbReference>
<feature type="domain" description="Oxidoreductase molybdopterin-binding" evidence="2">
    <location>
        <begin position="49"/>
        <end position="188"/>
    </location>
</feature>
<dbReference type="PANTHER" id="PTHR30115:SF11">
    <property type="entry name" value="NITROGEN REGULATORY PROTEIN P-II HOMOLOG"/>
    <property type="match status" value="1"/>
</dbReference>
<dbReference type="EMBL" id="VTOW01000001">
    <property type="protein sequence ID" value="NKE69538.1"/>
    <property type="molecule type" value="Genomic_DNA"/>
</dbReference>
<dbReference type="GO" id="GO:0005524">
    <property type="term" value="F:ATP binding"/>
    <property type="evidence" value="ECO:0007669"/>
    <property type="project" value="TreeGrafter"/>
</dbReference>
<dbReference type="Pfam" id="PF00174">
    <property type="entry name" value="Oxidored_molyb"/>
    <property type="match status" value="1"/>
</dbReference>
<dbReference type="InterPro" id="IPR000572">
    <property type="entry name" value="OxRdtase_Mopterin-bd_dom"/>
</dbReference>
<dbReference type="SUPFAM" id="SSF54913">
    <property type="entry name" value="GlnB-like"/>
    <property type="match status" value="1"/>
</dbReference>
<organism evidence="3 4">
    <name type="scientific">Candidatus Manganitrophus noduliformans</name>
    <dbReference type="NCBI Taxonomy" id="2606439"/>
    <lineage>
        <taxon>Bacteria</taxon>
        <taxon>Pseudomonadati</taxon>
        <taxon>Nitrospirota</taxon>
        <taxon>Nitrospiria</taxon>
        <taxon>Candidatus Troglogloeales</taxon>
        <taxon>Candidatus Manganitrophaceae</taxon>
        <taxon>Candidatus Manganitrophus</taxon>
    </lineage>
</organism>
<dbReference type="PRINTS" id="PR00340">
    <property type="entry name" value="PIIGLNB"/>
</dbReference>
<evidence type="ECO:0000313" key="4">
    <source>
        <dbReference type="Proteomes" id="UP000534783"/>
    </source>
</evidence>
<dbReference type="GO" id="GO:0006808">
    <property type="term" value="P:regulation of nitrogen utilization"/>
    <property type="evidence" value="ECO:0007669"/>
    <property type="project" value="InterPro"/>
</dbReference>
<dbReference type="PROSITE" id="PS51343">
    <property type="entry name" value="PII_GLNB_DOM"/>
    <property type="match status" value="1"/>
</dbReference>